<dbReference type="PANTHER" id="PTHR35005:SF1">
    <property type="entry name" value="2-AMINO-5-FORMYLAMINO-6-RIBOSYLAMINOPYRIMIDIN-4(3H)-ONE 5'-MONOPHOSPHATE DEFORMYLASE"/>
    <property type="match status" value="1"/>
</dbReference>
<dbReference type="GO" id="GO:0046872">
    <property type="term" value="F:metal ion binding"/>
    <property type="evidence" value="ECO:0007669"/>
    <property type="project" value="UniProtKB-KW"/>
</dbReference>
<proteinExistence type="predicted"/>
<dbReference type="InterPro" id="IPR023871">
    <property type="entry name" value="MftE"/>
</dbReference>
<keyword evidence="2" id="KW-0479">Metal-binding</keyword>
<gene>
    <name evidence="5" type="ORF">UFOPK4179_00492</name>
</gene>
<evidence type="ECO:0000256" key="3">
    <source>
        <dbReference type="ARBA" id="ARBA00022801"/>
    </source>
</evidence>
<dbReference type="EMBL" id="CAETWZ010000032">
    <property type="protein sequence ID" value="CAB4367704.1"/>
    <property type="molecule type" value="Genomic_DNA"/>
</dbReference>
<dbReference type="InterPro" id="IPR003785">
    <property type="entry name" value="Creatininase/forma_Hydrolase"/>
</dbReference>
<dbReference type="Gene3D" id="3.40.50.10310">
    <property type="entry name" value="Creatininase"/>
    <property type="match status" value="1"/>
</dbReference>
<organism evidence="5">
    <name type="scientific">freshwater metagenome</name>
    <dbReference type="NCBI Taxonomy" id="449393"/>
    <lineage>
        <taxon>unclassified sequences</taxon>
        <taxon>metagenomes</taxon>
        <taxon>ecological metagenomes</taxon>
    </lineage>
</organism>
<comment type="cofactor">
    <cofactor evidence="1">
        <name>Zn(2+)</name>
        <dbReference type="ChEBI" id="CHEBI:29105"/>
    </cofactor>
</comment>
<keyword evidence="4" id="KW-0862">Zinc</keyword>
<dbReference type="NCBIfam" id="TIGR03964">
    <property type="entry name" value="mycofact_creat"/>
    <property type="match status" value="1"/>
</dbReference>
<sequence length="230" mass="24144">MTTTSQNFDTSRVLLLPLGSFEQHGPHLPLDTDTIIIDSVIAHALQDTQVDSRSFVLAPTIAISASDEHAGFPGTLSTGTEPLMQSVVAICRSASWSLGVCIVNGHGGNADALARISSALTHEGINHSIWSLPSYEGSDMHAGHTETSVMLHVAPEKVRRDRIEPGTIGVAHNLVAQMRTSGVAGVSTNGVLGDPTTATSEHGVAVLNLYSSHLASHLATLSTEWLSDSP</sequence>
<dbReference type="Pfam" id="PF02633">
    <property type="entry name" value="Creatininase"/>
    <property type="match status" value="1"/>
</dbReference>
<keyword evidence="3" id="KW-0378">Hydrolase</keyword>
<dbReference type="GO" id="GO:0016811">
    <property type="term" value="F:hydrolase activity, acting on carbon-nitrogen (but not peptide) bonds, in linear amides"/>
    <property type="evidence" value="ECO:0007669"/>
    <property type="project" value="TreeGrafter"/>
</dbReference>
<evidence type="ECO:0000256" key="2">
    <source>
        <dbReference type="ARBA" id="ARBA00022723"/>
    </source>
</evidence>
<dbReference type="PANTHER" id="PTHR35005">
    <property type="entry name" value="3-DEHYDRO-SCYLLO-INOSOSE HYDROLASE"/>
    <property type="match status" value="1"/>
</dbReference>
<name>A0A6J6AGI7_9ZZZZ</name>
<dbReference type="GO" id="GO:0009231">
    <property type="term" value="P:riboflavin biosynthetic process"/>
    <property type="evidence" value="ECO:0007669"/>
    <property type="project" value="TreeGrafter"/>
</dbReference>
<evidence type="ECO:0000313" key="5">
    <source>
        <dbReference type="EMBL" id="CAB4367704.1"/>
    </source>
</evidence>
<dbReference type="SUPFAM" id="SSF102215">
    <property type="entry name" value="Creatininase"/>
    <property type="match status" value="1"/>
</dbReference>
<protein>
    <submittedName>
        <fullName evidence="5">Unannotated protein</fullName>
    </submittedName>
</protein>
<dbReference type="InterPro" id="IPR024087">
    <property type="entry name" value="Creatininase-like_sf"/>
</dbReference>
<dbReference type="AlphaFoldDB" id="A0A6J6AGI7"/>
<reference evidence="5" key="1">
    <citation type="submission" date="2020-05" db="EMBL/GenBank/DDBJ databases">
        <authorList>
            <person name="Chiriac C."/>
            <person name="Salcher M."/>
            <person name="Ghai R."/>
            <person name="Kavagutti S V."/>
        </authorList>
    </citation>
    <scope>NUCLEOTIDE SEQUENCE</scope>
</reference>
<evidence type="ECO:0000256" key="4">
    <source>
        <dbReference type="ARBA" id="ARBA00022833"/>
    </source>
</evidence>
<accession>A0A6J6AGI7</accession>
<evidence type="ECO:0000256" key="1">
    <source>
        <dbReference type="ARBA" id="ARBA00001947"/>
    </source>
</evidence>